<reference evidence="1" key="2">
    <citation type="journal article" date="2022" name="Microb. Genom.">
        <title>A chromosome-scale genome assembly of the tomato pathogen Cladosporium fulvum reveals a compartmentalized genome architecture and the presence of a dispensable chromosome.</title>
        <authorList>
            <person name="Zaccaron A.Z."/>
            <person name="Chen L.H."/>
            <person name="Samaras A."/>
            <person name="Stergiopoulos I."/>
        </authorList>
    </citation>
    <scope>NUCLEOTIDE SEQUENCE</scope>
    <source>
        <strain evidence="1">Race5_Kim</strain>
    </source>
</reference>
<reference evidence="1" key="1">
    <citation type="submission" date="2021-12" db="EMBL/GenBank/DDBJ databases">
        <authorList>
            <person name="Zaccaron A."/>
            <person name="Stergiopoulos I."/>
        </authorList>
    </citation>
    <scope>NUCLEOTIDE SEQUENCE</scope>
    <source>
        <strain evidence="1">Race5_Kim</strain>
    </source>
</reference>
<protein>
    <submittedName>
        <fullName evidence="1">Cytochrome P450 monooxygenase hepH</fullName>
    </submittedName>
</protein>
<name>A0A9Q8P6I3_PASFU</name>
<keyword evidence="1" id="KW-0560">Oxidoreductase</keyword>
<dbReference type="AlphaFoldDB" id="A0A9Q8P6I3"/>
<dbReference type="Gene3D" id="1.10.630.10">
    <property type="entry name" value="Cytochrome P450"/>
    <property type="match status" value="1"/>
</dbReference>
<keyword evidence="1" id="KW-0503">Monooxygenase</keyword>
<evidence type="ECO:0000313" key="1">
    <source>
        <dbReference type="EMBL" id="UJO14986.1"/>
    </source>
</evidence>
<dbReference type="GO" id="GO:0020037">
    <property type="term" value="F:heme binding"/>
    <property type="evidence" value="ECO:0007669"/>
    <property type="project" value="InterPro"/>
</dbReference>
<gene>
    <name evidence="1" type="ORF">CLAFUR5_07783</name>
</gene>
<dbReference type="SUPFAM" id="SSF48264">
    <property type="entry name" value="Cytochrome P450"/>
    <property type="match status" value="1"/>
</dbReference>
<evidence type="ECO:0000313" key="2">
    <source>
        <dbReference type="Proteomes" id="UP000756132"/>
    </source>
</evidence>
<dbReference type="KEGG" id="ffu:CLAFUR5_07783"/>
<sequence>MATFLTSASPLTLAVIGFAGLLLTQVIKVYELYYDIFVAPSGQFFFELNRLHDIYGPVIRCNPDAIHVRDLYWYDILYTGPGHVRTKWDRSNRANASPGSVASAEGHELHRARRQALNPFFSKRTVDRLGESIRGYTEKLC</sequence>
<dbReference type="GeneID" id="71987661"/>
<dbReference type="GO" id="GO:0016705">
    <property type="term" value="F:oxidoreductase activity, acting on paired donors, with incorporation or reduction of molecular oxygen"/>
    <property type="evidence" value="ECO:0007669"/>
    <property type="project" value="InterPro"/>
</dbReference>
<dbReference type="GO" id="GO:0004497">
    <property type="term" value="F:monooxygenase activity"/>
    <property type="evidence" value="ECO:0007669"/>
    <property type="project" value="UniProtKB-KW"/>
</dbReference>
<dbReference type="Proteomes" id="UP000756132">
    <property type="component" value="Chromosome 3"/>
</dbReference>
<accession>A0A9Q8P6I3</accession>
<dbReference type="EMBL" id="CP090165">
    <property type="protein sequence ID" value="UJO14986.1"/>
    <property type="molecule type" value="Genomic_DNA"/>
</dbReference>
<dbReference type="InterPro" id="IPR036396">
    <property type="entry name" value="Cyt_P450_sf"/>
</dbReference>
<proteinExistence type="predicted"/>
<dbReference type="OrthoDB" id="3944144at2759"/>
<organism evidence="1 2">
    <name type="scientific">Passalora fulva</name>
    <name type="common">Tomato leaf mold</name>
    <name type="synonym">Cladosporium fulvum</name>
    <dbReference type="NCBI Taxonomy" id="5499"/>
    <lineage>
        <taxon>Eukaryota</taxon>
        <taxon>Fungi</taxon>
        <taxon>Dikarya</taxon>
        <taxon>Ascomycota</taxon>
        <taxon>Pezizomycotina</taxon>
        <taxon>Dothideomycetes</taxon>
        <taxon>Dothideomycetidae</taxon>
        <taxon>Mycosphaerellales</taxon>
        <taxon>Mycosphaerellaceae</taxon>
        <taxon>Fulvia</taxon>
    </lineage>
</organism>
<dbReference type="GO" id="GO:0005506">
    <property type="term" value="F:iron ion binding"/>
    <property type="evidence" value="ECO:0007669"/>
    <property type="project" value="InterPro"/>
</dbReference>
<keyword evidence="2" id="KW-1185">Reference proteome</keyword>
<dbReference type="RefSeq" id="XP_047759352.1">
    <property type="nucleotide sequence ID" value="XM_047906931.1"/>
</dbReference>